<name>A0A6J7BMY1_9ZZZZ</name>
<dbReference type="InterPro" id="IPR003593">
    <property type="entry name" value="AAA+_ATPase"/>
</dbReference>
<dbReference type="SMART" id="SM00382">
    <property type="entry name" value="AAA"/>
    <property type="match status" value="2"/>
</dbReference>
<sequence>MSGPAEGSYLLEALGVSKRYGGIQAVKDGQLRVGYGEMIGLLGPNGSGKSTLLNVISGVVAPDEGTVTLGGASLSLGHYRKTQAQGVLLIAQELALAPLDSVWESIVLGAEPQRGQIIDRRKARRIASDAIASLGHEMDLNAPVSSLSPVDRRMVTIARGAARQHVRLLILDEPTAGLPPAEAALVIAAMKKLVNPERSLILVSHHLEDIISACSRVTLMRDGRTYRELAGAEVNKNDIVNLLLARVDGAAIEDQAARTPHALGEQVGSMSDVTASFLDGVSLDVHRGEVVGIAGLLGSGVSEVVELLSGQSQPVSGEIRVGASNVVPSSAHKALRSGVGFVSGDRANLVIKTMTVSEHVALPALRRLTRGRLVSRKLEKNWVTDSLADLSVKGEPGALMTSLSGGNQQRALLARWSRLKVDLLVVDNPTVGVDLAGRAQLLAVLRTLAADRGVVLAAEPDELATTCDRVICMRRGSIAAELKGDEVTENAILQAIS</sequence>
<keyword evidence="3" id="KW-0547">Nucleotide-binding</keyword>
<dbReference type="InterPro" id="IPR027417">
    <property type="entry name" value="P-loop_NTPase"/>
</dbReference>
<dbReference type="GO" id="GO:0005524">
    <property type="term" value="F:ATP binding"/>
    <property type="evidence" value="ECO:0007669"/>
    <property type="project" value="UniProtKB-KW"/>
</dbReference>
<dbReference type="PROSITE" id="PS00211">
    <property type="entry name" value="ABC_TRANSPORTER_1"/>
    <property type="match status" value="1"/>
</dbReference>
<dbReference type="InterPro" id="IPR050107">
    <property type="entry name" value="ABC_carbohydrate_import_ATPase"/>
</dbReference>
<dbReference type="EMBL" id="CAFBIZ010000024">
    <property type="protein sequence ID" value="CAB4846892.1"/>
    <property type="molecule type" value="Genomic_DNA"/>
</dbReference>
<dbReference type="PROSITE" id="PS50893">
    <property type="entry name" value="ABC_TRANSPORTER_2"/>
    <property type="match status" value="2"/>
</dbReference>
<feature type="domain" description="ABC transporter" evidence="5">
    <location>
        <begin position="262"/>
        <end position="495"/>
    </location>
</feature>
<evidence type="ECO:0000256" key="2">
    <source>
        <dbReference type="ARBA" id="ARBA00022737"/>
    </source>
</evidence>
<feature type="domain" description="ABC transporter" evidence="5">
    <location>
        <begin position="11"/>
        <end position="247"/>
    </location>
</feature>
<evidence type="ECO:0000259" key="5">
    <source>
        <dbReference type="PROSITE" id="PS50893"/>
    </source>
</evidence>
<gene>
    <name evidence="6" type="ORF">UFOPK3268_00325</name>
</gene>
<dbReference type="Gene3D" id="3.40.50.300">
    <property type="entry name" value="P-loop containing nucleotide triphosphate hydrolases"/>
    <property type="match status" value="2"/>
</dbReference>
<dbReference type="SUPFAM" id="SSF52540">
    <property type="entry name" value="P-loop containing nucleoside triphosphate hydrolases"/>
    <property type="match status" value="2"/>
</dbReference>
<dbReference type="PANTHER" id="PTHR43790">
    <property type="entry name" value="CARBOHYDRATE TRANSPORT ATP-BINDING PROTEIN MG119-RELATED"/>
    <property type="match status" value="1"/>
</dbReference>
<evidence type="ECO:0000313" key="6">
    <source>
        <dbReference type="EMBL" id="CAB4846892.1"/>
    </source>
</evidence>
<dbReference type="InterPro" id="IPR017871">
    <property type="entry name" value="ABC_transporter-like_CS"/>
</dbReference>
<evidence type="ECO:0000256" key="1">
    <source>
        <dbReference type="ARBA" id="ARBA00022448"/>
    </source>
</evidence>
<protein>
    <submittedName>
        <fullName evidence="6">Unannotated protein</fullName>
    </submittedName>
</protein>
<dbReference type="Pfam" id="PF00005">
    <property type="entry name" value="ABC_tran"/>
    <property type="match status" value="2"/>
</dbReference>
<evidence type="ECO:0000256" key="4">
    <source>
        <dbReference type="ARBA" id="ARBA00022840"/>
    </source>
</evidence>
<accession>A0A6J7BMY1</accession>
<dbReference type="InterPro" id="IPR003439">
    <property type="entry name" value="ABC_transporter-like_ATP-bd"/>
</dbReference>
<keyword evidence="1" id="KW-0813">Transport</keyword>
<dbReference type="PANTHER" id="PTHR43790:SF9">
    <property type="entry name" value="GALACTOFURANOSE TRANSPORTER ATP-BINDING PROTEIN YTFR"/>
    <property type="match status" value="1"/>
</dbReference>
<dbReference type="GO" id="GO:0016887">
    <property type="term" value="F:ATP hydrolysis activity"/>
    <property type="evidence" value="ECO:0007669"/>
    <property type="project" value="InterPro"/>
</dbReference>
<dbReference type="AlphaFoldDB" id="A0A6J7BMY1"/>
<reference evidence="6" key="1">
    <citation type="submission" date="2020-05" db="EMBL/GenBank/DDBJ databases">
        <authorList>
            <person name="Chiriac C."/>
            <person name="Salcher M."/>
            <person name="Ghai R."/>
            <person name="Kavagutti S V."/>
        </authorList>
    </citation>
    <scope>NUCLEOTIDE SEQUENCE</scope>
</reference>
<evidence type="ECO:0000256" key="3">
    <source>
        <dbReference type="ARBA" id="ARBA00022741"/>
    </source>
</evidence>
<proteinExistence type="predicted"/>
<keyword evidence="4" id="KW-0067">ATP-binding</keyword>
<organism evidence="6">
    <name type="scientific">freshwater metagenome</name>
    <dbReference type="NCBI Taxonomy" id="449393"/>
    <lineage>
        <taxon>unclassified sequences</taxon>
        <taxon>metagenomes</taxon>
        <taxon>ecological metagenomes</taxon>
    </lineage>
</organism>
<keyword evidence="2" id="KW-0677">Repeat</keyword>